<dbReference type="SUPFAM" id="SSF81296">
    <property type="entry name" value="E set domains"/>
    <property type="match status" value="2"/>
</dbReference>
<dbReference type="Pfam" id="PF23616">
    <property type="entry name" value="Ig_GEX2_N"/>
    <property type="match status" value="2"/>
</dbReference>
<evidence type="ECO:0000256" key="5">
    <source>
        <dbReference type="SAM" id="SignalP"/>
    </source>
</evidence>
<name>A0AAX6HZI3_IRIPA</name>
<dbReference type="PANTHER" id="PTHR38537">
    <property type="entry name" value="JITTERBUG, ISOFORM N"/>
    <property type="match status" value="1"/>
</dbReference>
<dbReference type="PANTHER" id="PTHR38537:SF8">
    <property type="entry name" value="FILAMIN-A"/>
    <property type="match status" value="1"/>
</dbReference>
<evidence type="ECO:0000313" key="7">
    <source>
        <dbReference type="EMBL" id="KAJ6846133.1"/>
    </source>
</evidence>
<keyword evidence="5" id="KW-0732">Signal</keyword>
<evidence type="ECO:0000313" key="8">
    <source>
        <dbReference type="Proteomes" id="UP001140949"/>
    </source>
</evidence>
<feature type="repeat" description="Filamin" evidence="2">
    <location>
        <begin position="557"/>
        <end position="612"/>
    </location>
</feature>
<feature type="region of interest" description="Disordered" evidence="3">
    <location>
        <begin position="1082"/>
        <end position="1110"/>
    </location>
</feature>
<feature type="chain" id="PRO_5043601458" evidence="5">
    <location>
        <begin position="27"/>
        <end position="1140"/>
    </location>
</feature>
<dbReference type="InterPro" id="IPR013783">
    <property type="entry name" value="Ig-like_fold"/>
</dbReference>
<gene>
    <name evidence="7" type="ORF">M6B38_278820</name>
</gene>
<comment type="caution">
    <text evidence="7">The sequence shown here is derived from an EMBL/GenBank/DDBJ whole genome shotgun (WGS) entry which is preliminary data.</text>
</comment>
<feature type="domain" description="GEX2 N-terminal Ig-like" evidence="6">
    <location>
        <begin position="154"/>
        <end position="258"/>
    </location>
</feature>
<keyword evidence="4" id="KW-0472">Membrane</keyword>
<dbReference type="InterPro" id="IPR017868">
    <property type="entry name" value="Filamin/ABP280_repeat-like"/>
</dbReference>
<dbReference type="Gene3D" id="2.60.40.2810">
    <property type="match status" value="1"/>
</dbReference>
<dbReference type="PROSITE" id="PS50194">
    <property type="entry name" value="FILAMIN_REPEAT"/>
    <property type="match status" value="1"/>
</dbReference>
<dbReference type="InterPro" id="IPR044801">
    <property type="entry name" value="Filamin"/>
</dbReference>
<dbReference type="Proteomes" id="UP001140949">
    <property type="component" value="Unassembled WGS sequence"/>
</dbReference>
<accession>A0AAX6HZI3</accession>
<keyword evidence="4" id="KW-1133">Transmembrane helix</keyword>
<keyword evidence="1" id="KW-0677">Repeat</keyword>
<feature type="transmembrane region" description="Helical" evidence="4">
    <location>
        <begin position="1014"/>
        <end position="1040"/>
    </location>
</feature>
<dbReference type="Gene3D" id="2.60.40.10">
    <property type="entry name" value="Immunoglobulins"/>
    <property type="match status" value="2"/>
</dbReference>
<reference evidence="7" key="2">
    <citation type="submission" date="2023-04" db="EMBL/GenBank/DDBJ databases">
        <authorList>
            <person name="Bruccoleri R.E."/>
            <person name="Oakeley E.J."/>
            <person name="Faust A.-M."/>
            <person name="Dessus-Babus S."/>
            <person name="Altorfer M."/>
            <person name="Burckhardt D."/>
            <person name="Oertli M."/>
            <person name="Naumann U."/>
            <person name="Petersen F."/>
            <person name="Wong J."/>
        </authorList>
    </citation>
    <scope>NUCLEOTIDE SEQUENCE</scope>
    <source>
        <strain evidence="7">GSM-AAB239-AS_SAM_17_03QT</strain>
        <tissue evidence="7">Leaf</tissue>
    </source>
</reference>
<proteinExistence type="predicted"/>
<reference evidence="7" key="1">
    <citation type="journal article" date="2023" name="GigaByte">
        <title>Genome assembly of the bearded iris, Iris pallida Lam.</title>
        <authorList>
            <person name="Bruccoleri R.E."/>
            <person name="Oakeley E.J."/>
            <person name="Faust A.M.E."/>
            <person name="Altorfer M."/>
            <person name="Dessus-Babus S."/>
            <person name="Burckhardt D."/>
            <person name="Oertli M."/>
            <person name="Naumann U."/>
            <person name="Petersen F."/>
            <person name="Wong J."/>
        </authorList>
    </citation>
    <scope>NUCLEOTIDE SEQUENCE</scope>
    <source>
        <strain evidence="7">GSM-AAB239-AS_SAM_17_03QT</strain>
    </source>
</reference>
<dbReference type="GO" id="GO:0030036">
    <property type="term" value="P:actin cytoskeleton organization"/>
    <property type="evidence" value="ECO:0007669"/>
    <property type="project" value="InterPro"/>
</dbReference>
<evidence type="ECO:0000259" key="6">
    <source>
        <dbReference type="Pfam" id="PF23616"/>
    </source>
</evidence>
<feature type="compositionally biased region" description="Basic residues" evidence="3">
    <location>
        <begin position="1091"/>
        <end position="1100"/>
    </location>
</feature>
<evidence type="ECO:0000256" key="1">
    <source>
        <dbReference type="ARBA" id="ARBA00022737"/>
    </source>
</evidence>
<evidence type="ECO:0000256" key="2">
    <source>
        <dbReference type="PROSITE-ProRule" id="PRU00087"/>
    </source>
</evidence>
<feature type="domain" description="GEX2 N-terminal Ig-like" evidence="6">
    <location>
        <begin position="43"/>
        <end position="146"/>
    </location>
</feature>
<sequence length="1140" mass="127081">MERLLMTPLSILWHFLWVSSLNSALARTSPYQNGFGGKLPIQSFSVSWLDDKTTYQAGDIATIKVKLFDGSFSNENFNLSRYSTNFSLSVNGKKGNSSYISGVLPYFEWDPTFWNVSFTPIRVGEFSMVVKEEHSGISDSSLHFTVTSGHIYPSACETSWMDLVDEFAAGSTVKLLVLLKDAFGNNISSVDGPSKDYFMVFSSFENGSAPNMLDFRNNGWNEVGCVVIEFVPITCGNLLLHVYGANQTLNGSPLPFLVKPGSFNITNSLAKWKYEINSLQVFSKLEIFIYQKDQFGNIVPGFYAFDARVVEKATNLSVPVADLFFQEVAHGIQLLSLTVSEPGDFMITIFNYKLNQRVPNMPYEYTVFTGYCHGLNSFANGSGLIGSVAGITSDFTVYLEDLYHNPSPVEVQRLQVRIISNNGTPNVRPVIYPLRSLNGTINQPVVSEAPRRPFPAYSVTNNRIFFGNSTVHASEFKVSYTPEKSGEYEIWVFCGNIPINNGQSYLMKASPGLVDISQSIIIQFEPRIKKLMRSVILVQLVDAFSNPVPLQETKLSLEIKVANTSNFMRWNFADNGDGSYVGYYLSRDLGTYNICVTYEDKHLSPCPLEVQVYERNYFPDAYNDSISVWEDESVAFDVLSNDYIPGGQATITIISKPLHGSLLQYEKLFRYTPYRGFFGNDSFTYSFSDINQNVATGTSFISVLCKPPQFVSLPVRLKVTEDIISPKFGGFSGFEIMYSNLDENVSLTVGAQSGTVFLAPMSMQFCHLLETTLLVTKGGRSGKDLILSGHAEIVNSALQSIQYLGNENFYGNDIINLYAMNINGIQDAHVPVLVEPTNDPPIIHAPKFIILGKKETNDGLQIFDKQRDTFEFSVGDPDILSFPGNNSHLMFTFTMEVDDGILSTRLPVHLIKTSEIKIKSSNQWQPLQTFVTISNHFVVKGKGMRFRGTIGDCNNAMQRLFYRGENQGAILIITVNDLGNYGCYPDSADVISSPLFTEATVNLIRRRPIGSATALLLGSAIILEFVMMLLLGVVLLLFIFKCTSALYRERREYSSPEEEYVADQTMNILAYRDVASPYGGSSSFSLERQHSNFRQRSPRGTKREEASNVGFQSSAHLTADGVELIPLSTERHNLGESGRD</sequence>
<dbReference type="GO" id="GO:0051015">
    <property type="term" value="F:actin filament binding"/>
    <property type="evidence" value="ECO:0007669"/>
    <property type="project" value="InterPro"/>
</dbReference>
<dbReference type="Pfam" id="PF17963">
    <property type="entry name" value="Big_9"/>
    <property type="match status" value="1"/>
</dbReference>
<keyword evidence="4" id="KW-0812">Transmembrane</keyword>
<dbReference type="InterPro" id="IPR014756">
    <property type="entry name" value="Ig_E-set"/>
</dbReference>
<evidence type="ECO:0000256" key="4">
    <source>
        <dbReference type="SAM" id="Phobius"/>
    </source>
</evidence>
<keyword evidence="8" id="KW-1185">Reference proteome</keyword>
<dbReference type="InterPro" id="IPR056434">
    <property type="entry name" value="Ig_GEX2_N"/>
</dbReference>
<feature type="signal peptide" evidence="5">
    <location>
        <begin position="1"/>
        <end position="26"/>
    </location>
</feature>
<organism evidence="7 8">
    <name type="scientific">Iris pallida</name>
    <name type="common">Sweet iris</name>
    <dbReference type="NCBI Taxonomy" id="29817"/>
    <lineage>
        <taxon>Eukaryota</taxon>
        <taxon>Viridiplantae</taxon>
        <taxon>Streptophyta</taxon>
        <taxon>Embryophyta</taxon>
        <taxon>Tracheophyta</taxon>
        <taxon>Spermatophyta</taxon>
        <taxon>Magnoliopsida</taxon>
        <taxon>Liliopsida</taxon>
        <taxon>Asparagales</taxon>
        <taxon>Iridaceae</taxon>
        <taxon>Iridoideae</taxon>
        <taxon>Irideae</taxon>
        <taxon>Iris</taxon>
    </lineage>
</organism>
<dbReference type="GO" id="GO:0048235">
    <property type="term" value="P:pollen sperm cell differentiation"/>
    <property type="evidence" value="ECO:0007669"/>
    <property type="project" value="TreeGrafter"/>
</dbReference>
<dbReference type="EMBL" id="JANAVB010005599">
    <property type="protein sequence ID" value="KAJ6846133.1"/>
    <property type="molecule type" value="Genomic_DNA"/>
</dbReference>
<evidence type="ECO:0000256" key="3">
    <source>
        <dbReference type="SAM" id="MobiDB-lite"/>
    </source>
</evidence>
<dbReference type="AlphaFoldDB" id="A0AAX6HZI3"/>
<protein>
    <submittedName>
        <fullName evidence="7">Protein GAMETE EXPRESSED 2-like</fullName>
    </submittedName>
</protein>